<protein>
    <submittedName>
        <fullName evidence="3">Uncharacterized protein</fullName>
    </submittedName>
</protein>
<keyword evidence="1" id="KW-0472">Membrane</keyword>
<keyword evidence="2" id="KW-0732">Signal</keyword>
<reference evidence="3 4" key="1">
    <citation type="submission" date="2024-02" db="EMBL/GenBank/DDBJ databases">
        <title>De novo assembly and annotation of 12 fungi associated with fruit tree decline syndrome in Ontario, Canada.</title>
        <authorList>
            <person name="Sulman M."/>
            <person name="Ellouze W."/>
            <person name="Ilyukhin E."/>
        </authorList>
    </citation>
    <scope>NUCLEOTIDE SEQUENCE [LARGE SCALE GENOMIC DNA]</scope>
    <source>
        <strain evidence="3 4">M42-189</strain>
    </source>
</reference>
<evidence type="ECO:0000313" key="3">
    <source>
        <dbReference type="EMBL" id="KAL1601451.1"/>
    </source>
</evidence>
<evidence type="ECO:0000313" key="4">
    <source>
        <dbReference type="Proteomes" id="UP001521785"/>
    </source>
</evidence>
<evidence type="ECO:0000256" key="1">
    <source>
        <dbReference type="SAM" id="Phobius"/>
    </source>
</evidence>
<keyword evidence="1" id="KW-1133">Transmembrane helix</keyword>
<feature type="signal peptide" evidence="2">
    <location>
        <begin position="1"/>
        <end position="23"/>
    </location>
</feature>
<sequence length="226" mass="23966">MLYFRLHSLLRFLVFFSVHSTLASRFRFGVQEIHVGLPRDLDEDDLVLAIVSTAGSDTSNQTWLIGAVEKNTTISWSNLTHEFDVPASPSNVSVSIGALNDPDATEESITGFVDGVADLASAVPGPVGLIGALVGFLSGLSNCTGPVVADNIVYDLAALNNMTQNQKTCNTKNYTYEPPTLFCGTGNSSYTVTYCLERLDAKTSGAVGLLPGIFLGVTSLAVAILL</sequence>
<name>A0ABR3RAI5_9PLEO</name>
<keyword evidence="4" id="KW-1185">Reference proteome</keyword>
<evidence type="ECO:0000256" key="2">
    <source>
        <dbReference type="SAM" id="SignalP"/>
    </source>
</evidence>
<accession>A0ABR3RAI5</accession>
<organism evidence="3 4">
    <name type="scientific">Paraconiothyrium brasiliense</name>
    <dbReference type="NCBI Taxonomy" id="300254"/>
    <lineage>
        <taxon>Eukaryota</taxon>
        <taxon>Fungi</taxon>
        <taxon>Dikarya</taxon>
        <taxon>Ascomycota</taxon>
        <taxon>Pezizomycotina</taxon>
        <taxon>Dothideomycetes</taxon>
        <taxon>Pleosporomycetidae</taxon>
        <taxon>Pleosporales</taxon>
        <taxon>Massarineae</taxon>
        <taxon>Didymosphaeriaceae</taxon>
        <taxon>Paraconiothyrium</taxon>
    </lineage>
</organism>
<dbReference type="Proteomes" id="UP001521785">
    <property type="component" value="Unassembled WGS sequence"/>
</dbReference>
<dbReference type="EMBL" id="JAKJXO020000008">
    <property type="protein sequence ID" value="KAL1601451.1"/>
    <property type="molecule type" value="Genomic_DNA"/>
</dbReference>
<comment type="caution">
    <text evidence="3">The sequence shown here is derived from an EMBL/GenBank/DDBJ whole genome shotgun (WGS) entry which is preliminary data.</text>
</comment>
<feature type="transmembrane region" description="Helical" evidence="1">
    <location>
        <begin position="205"/>
        <end position="225"/>
    </location>
</feature>
<feature type="chain" id="PRO_5046695950" evidence="2">
    <location>
        <begin position="24"/>
        <end position="226"/>
    </location>
</feature>
<gene>
    <name evidence="3" type="ORF">SLS60_006366</name>
</gene>
<keyword evidence="1" id="KW-0812">Transmembrane</keyword>
<proteinExistence type="predicted"/>